<dbReference type="GO" id="GO:0004674">
    <property type="term" value="F:protein serine/threonine kinase activity"/>
    <property type="evidence" value="ECO:0007669"/>
    <property type="project" value="UniProtKB-KW"/>
</dbReference>
<keyword evidence="8" id="KW-0808">Transferase</keyword>
<keyword evidence="9" id="KW-0812">Transmembrane</keyword>
<dbReference type="InterPro" id="IPR051824">
    <property type="entry name" value="LRR_Rcpt-Like_S/T_Kinase"/>
</dbReference>
<evidence type="ECO:0000256" key="7">
    <source>
        <dbReference type="ARBA" id="ARBA00022614"/>
    </source>
</evidence>
<sequence>MPNDLGRLLSLQKLLFLDNLLQDDFKFISSLTNCSDLQVIVVSNNLLSGPLPDCIGNLSTNMTYMVMDNNRIHGKLPSGIGNLRNLGMLTISMNELTGPIPTSIGNLPSLIQLHLHANNLTGVLPSSLGNLSLLNSLFLHQNKILGSIPPSLGQILGLLELDLSRNKLNGSIPREITSISSISVLLSLAHNALTGTLPLEIGALKNLAELDVSNNRLSGSLPNSLGNALVLQRLYLDRNSFVGEIPQGWSALKGLQELDLSNNNLSGKIPSYLGELRLEKLNLSSNRPNGEVPKQGVFLNASAVSLVGNSNLCGGIIDLKLPPCPSPNAKKLWHGIQGNSWSIRDDSGCEGAQSSKKRRLEKFHVRMQSITINKASLLKILSACSSVDFQGNDFKAPIYEFMANGNLDEWLHQDEVEEDGQQQETKILTLIQRLNIAMDIALALEYLHCGNELPIVHGGLKPSNVLLDDELKAQIGDFGLAKVVSAVTSGRQSKSVAASNSNAVHGTIGYVAPEYGMASAVSTTGDMYSYGILVIEMFTRKKPTDATFKDDLSLHAFVQSALPDQAMEIVDPHILCDHDITSGIKDCIVSILSIGVACSAEEPRNRMLTGELVSELRKLHEFYAKEVLNQE</sequence>
<evidence type="ECO:0000313" key="22">
    <source>
        <dbReference type="EMBL" id="KAK2972562.1"/>
    </source>
</evidence>
<evidence type="ECO:0000256" key="19">
    <source>
        <dbReference type="ARBA" id="ARBA00047899"/>
    </source>
</evidence>
<dbReference type="GO" id="GO:0005524">
    <property type="term" value="F:ATP binding"/>
    <property type="evidence" value="ECO:0007669"/>
    <property type="project" value="UniProtKB-KW"/>
</dbReference>
<dbReference type="InterPro" id="IPR000719">
    <property type="entry name" value="Prot_kinase_dom"/>
</dbReference>
<comment type="caution">
    <text evidence="22">The sequence shown here is derived from an EMBL/GenBank/DDBJ whole genome shotgun (WGS) entry which is preliminary data.</text>
</comment>
<dbReference type="Pfam" id="PF00069">
    <property type="entry name" value="Pkinase"/>
    <property type="match status" value="1"/>
</dbReference>
<keyword evidence="4" id="KW-1003">Cell membrane</keyword>
<organism evidence="22 23">
    <name type="scientific">Escallonia rubra</name>
    <dbReference type="NCBI Taxonomy" id="112253"/>
    <lineage>
        <taxon>Eukaryota</taxon>
        <taxon>Viridiplantae</taxon>
        <taxon>Streptophyta</taxon>
        <taxon>Embryophyta</taxon>
        <taxon>Tracheophyta</taxon>
        <taxon>Spermatophyta</taxon>
        <taxon>Magnoliopsida</taxon>
        <taxon>eudicotyledons</taxon>
        <taxon>Gunneridae</taxon>
        <taxon>Pentapetalae</taxon>
        <taxon>asterids</taxon>
        <taxon>campanulids</taxon>
        <taxon>Escalloniales</taxon>
        <taxon>Escalloniaceae</taxon>
        <taxon>Escallonia</taxon>
    </lineage>
</organism>
<keyword evidence="14" id="KW-0067">ATP-binding</keyword>
<keyword evidence="16" id="KW-0472">Membrane</keyword>
<dbReference type="SMART" id="SM00369">
    <property type="entry name" value="LRR_TYP"/>
    <property type="match status" value="4"/>
</dbReference>
<dbReference type="Pfam" id="PF00560">
    <property type="entry name" value="LRR_1"/>
    <property type="match status" value="4"/>
</dbReference>
<keyword evidence="5" id="KW-0723">Serine/threonine-protein kinase</keyword>
<dbReference type="EC" id="2.7.11.1" evidence="3"/>
<dbReference type="Pfam" id="PF13855">
    <property type="entry name" value="LRR_8"/>
    <property type="match status" value="1"/>
</dbReference>
<comment type="catalytic activity">
    <reaction evidence="20">
        <text>L-seryl-[protein] + ATP = O-phospho-L-seryl-[protein] + ADP + H(+)</text>
        <dbReference type="Rhea" id="RHEA:17989"/>
        <dbReference type="Rhea" id="RHEA-COMP:9863"/>
        <dbReference type="Rhea" id="RHEA-COMP:11604"/>
        <dbReference type="ChEBI" id="CHEBI:15378"/>
        <dbReference type="ChEBI" id="CHEBI:29999"/>
        <dbReference type="ChEBI" id="CHEBI:30616"/>
        <dbReference type="ChEBI" id="CHEBI:83421"/>
        <dbReference type="ChEBI" id="CHEBI:456216"/>
        <dbReference type="EC" id="2.7.11.1"/>
    </reaction>
</comment>
<dbReference type="PANTHER" id="PTHR48006">
    <property type="entry name" value="LEUCINE-RICH REPEAT-CONTAINING PROTEIN DDB_G0281931-RELATED"/>
    <property type="match status" value="1"/>
</dbReference>
<evidence type="ECO:0000256" key="16">
    <source>
        <dbReference type="ARBA" id="ARBA00023136"/>
    </source>
</evidence>
<evidence type="ECO:0000256" key="6">
    <source>
        <dbReference type="ARBA" id="ARBA00022553"/>
    </source>
</evidence>
<evidence type="ECO:0000256" key="12">
    <source>
        <dbReference type="ARBA" id="ARBA00022741"/>
    </source>
</evidence>
<evidence type="ECO:0000256" key="17">
    <source>
        <dbReference type="ARBA" id="ARBA00023170"/>
    </source>
</evidence>
<dbReference type="GO" id="GO:0051707">
    <property type="term" value="P:response to other organism"/>
    <property type="evidence" value="ECO:0007669"/>
    <property type="project" value="UniProtKB-ARBA"/>
</dbReference>
<protein>
    <recommendedName>
        <fullName evidence="3">non-specific serine/threonine protein kinase</fullName>
        <ecNumber evidence="3">2.7.11.1</ecNumber>
    </recommendedName>
</protein>
<dbReference type="Gene3D" id="3.80.10.10">
    <property type="entry name" value="Ribonuclease Inhibitor"/>
    <property type="match status" value="1"/>
</dbReference>
<reference evidence="22" key="1">
    <citation type="submission" date="2022-12" db="EMBL/GenBank/DDBJ databases">
        <title>Draft genome assemblies for two species of Escallonia (Escalloniales).</title>
        <authorList>
            <person name="Chanderbali A."/>
            <person name="Dervinis C."/>
            <person name="Anghel I."/>
            <person name="Soltis D."/>
            <person name="Soltis P."/>
            <person name="Zapata F."/>
        </authorList>
    </citation>
    <scope>NUCLEOTIDE SEQUENCE</scope>
    <source>
        <strain evidence="22">UCBG92.1500</strain>
        <tissue evidence="22">Leaf</tissue>
    </source>
</reference>
<dbReference type="PROSITE" id="PS50011">
    <property type="entry name" value="PROTEIN_KINASE_DOM"/>
    <property type="match status" value="1"/>
</dbReference>
<evidence type="ECO:0000256" key="1">
    <source>
        <dbReference type="ARBA" id="ARBA00004162"/>
    </source>
</evidence>
<keyword evidence="18" id="KW-0325">Glycoprotein</keyword>
<dbReference type="InterPro" id="IPR001611">
    <property type="entry name" value="Leu-rich_rpt"/>
</dbReference>
<keyword evidence="11" id="KW-0677">Repeat</keyword>
<evidence type="ECO:0000256" key="3">
    <source>
        <dbReference type="ARBA" id="ARBA00012513"/>
    </source>
</evidence>
<evidence type="ECO:0000259" key="21">
    <source>
        <dbReference type="PROSITE" id="PS50011"/>
    </source>
</evidence>
<dbReference type="InterPro" id="IPR003591">
    <property type="entry name" value="Leu-rich_rpt_typical-subtyp"/>
</dbReference>
<dbReference type="Gene3D" id="1.10.510.10">
    <property type="entry name" value="Transferase(Phosphotransferase) domain 1"/>
    <property type="match status" value="1"/>
</dbReference>
<evidence type="ECO:0000313" key="23">
    <source>
        <dbReference type="Proteomes" id="UP001187471"/>
    </source>
</evidence>
<dbReference type="InterPro" id="IPR032675">
    <property type="entry name" value="LRR_dom_sf"/>
</dbReference>
<keyword evidence="7" id="KW-0433">Leucine-rich repeat</keyword>
<keyword evidence="13" id="KW-0418">Kinase</keyword>
<evidence type="ECO:0000256" key="2">
    <source>
        <dbReference type="ARBA" id="ARBA00004479"/>
    </source>
</evidence>
<keyword evidence="23" id="KW-1185">Reference proteome</keyword>
<comment type="subcellular location">
    <subcellularLocation>
        <location evidence="1">Cell membrane</location>
        <topology evidence="1">Single-pass membrane protein</topology>
    </subcellularLocation>
    <subcellularLocation>
        <location evidence="2">Membrane</location>
        <topology evidence="2">Single-pass type I membrane protein</topology>
    </subcellularLocation>
</comment>
<dbReference type="FunFam" id="3.80.10.10:FF:000095">
    <property type="entry name" value="LRR receptor-like serine/threonine-protein kinase GSO1"/>
    <property type="match status" value="1"/>
</dbReference>
<evidence type="ECO:0000256" key="18">
    <source>
        <dbReference type="ARBA" id="ARBA00023180"/>
    </source>
</evidence>
<evidence type="ECO:0000256" key="14">
    <source>
        <dbReference type="ARBA" id="ARBA00022840"/>
    </source>
</evidence>
<dbReference type="Proteomes" id="UP001187471">
    <property type="component" value="Unassembled WGS sequence"/>
</dbReference>
<dbReference type="EMBL" id="JAVXUO010002514">
    <property type="protein sequence ID" value="KAK2972562.1"/>
    <property type="molecule type" value="Genomic_DNA"/>
</dbReference>
<evidence type="ECO:0000256" key="10">
    <source>
        <dbReference type="ARBA" id="ARBA00022729"/>
    </source>
</evidence>
<evidence type="ECO:0000256" key="20">
    <source>
        <dbReference type="ARBA" id="ARBA00048679"/>
    </source>
</evidence>
<keyword evidence="12" id="KW-0547">Nucleotide-binding</keyword>
<dbReference type="SUPFAM" id="SSF52058">
    <property type="entry name" value="L domain-like"/>
    <property type="match status" value="2"/>
</dbReference>
<name>A0AA88QMR1_9ASTE</name>
<keyword evidence="15" id="KW-1133">Transmembrane helix</keyword>
<dbReference type="AlphaFoldDB" id="A0AA88QMR1"/>
<evidence type="ECO:0000256" key="4">
    <source>
        <dbReference type="ARBA" id="ARBA00022475"/>
    </source>
</evidence>
<dbReference type="GO" id="GO:0006952">
    <property type="term" value="P:defense response"/>
    <property type="evidence" value="ECO:0007669"/>
    <property type="project" value="UniProtKB-ARBA"/>
</dbReference>
<dbReference type="FunFam" id="1.10.510.10:FF:000358">
    <property type="entry name" value="Putative leucine-rich repeat receptor-like serine/threonine-protein kinase"/>
    <property type="match status" value="1"/>
</dbReference>
<dbReference type="PROSITE" id="PS51450">
    <property type="entry name" value="LRR"/>
    <property type="match status" value="1"/>
</dbReference>
<feature type="domain" description="Protein kinase" evidence="21">
    <location>
        <begin position="326"/>
        <end position="623"/>
    </location>
</feature>
<accession>A0AA88QMR1</accession>
<evidence type="ECO:0000256" key="8">
    <source>
        <dbReference type="ARBA" id="ARBA00022679"/>
    </source>
</evidence>
<keyword evidence="17" id="KW-0675">Receptor</keyword>
<dbReference type="GO" id="GO:0005886">
    <property type="term" value="C:plasma membrane"/>
    <property type="evidence" value="ECO:0007669"/>
    <property type="project" value="UniProtKB-SubCell"/>
</dbReference>
<dbReference type="SUPFAM" id="SSF56112">
    <property type="entry name" value="Protein kinase-like (PK-like)"/>
    <property type="match status" value="1"/>
</dbReference>
<evidence type="ECO:0000256" key="5">
    <source>
        <dbReference type="ARBA" id="ARBA00022527"/>
    </source>
</evidence>
<evidence type="ECO:0000256" key="9">
    <source>
        <dbReference type="ARBA" id="ARBA00022692"/>
    </source>
</evidence>
<keyword evidence="10" id="KW-0732">Signal</keyword>
<evidence type="ECO:0000256" key="13">
    <source>
        <dbReference type="ARBA" id="ARBA00022777"/>
    </source>
</evidence>
<evidence type="ECO:0000256" key="11">
    <source>
        <dbReference type="ARBA" id="ARBA00022737"/>
    </source>
</evidence>
<evidence type="ECO:0000256" key="15">
    <source>
        <dbReference type="ARBA" id="ARBA00022989"/>
    </source>
</evidence>
<proteinExistence type="predicted"/>
<dbReference type="InterPro" id="IPR011009">
    <property type="entry name" value="Kinase-like_dom_sf"/>
</dbReference>
<comment type="catalytic activity">
    <reaction evidence="19">
        <text>L-threonyl-[protein] + ATP = O-phospho-L-threonyl-[protein] + ADP + H(+)</text>
        <dbReference type="Rhea" id="RHEA:46608"/>
        <dbReference type="Rhea" id="RHEA-COMP:11060"/>
        <dbReference type="Rhea" id="RHEA-COMP:11605"/>
        <dbReference type="ChEBI" id="CHEBI:15378"/>
        <dbReference type="ChEBI" id="CHEBI:30013"/>
        <dbReference type="ChEBI" id="CHEBI:30616"/>
        <dbReference type="ChEBI" id="CHEBI:61977"/>
        <dbReference type="ChEBI" id="CHEBI:456216"/>
        <dbReference type="EC" id="2.7.11.1"/>
    </reaction>
</comment>
<dbReference type="PANTHER" id="PTHR48006:SF35">
    <property type="entry name" value="LEUCINE-RICH REPEAT PROTEIN KINASE FAMILY PROTEIN"/>
    <property type="match status" value="1"/>
</dbReference>
<gene>
    <name evidence="22" type="ORF">RJ640_022413</name>
</gene>
<dbReference type="PRINTS" id="PR00019">
    <property type="entry name" value="LEURICHRPT"/>
</dbReference>
<keyword evidence="6" id="KW-0597">Phosphoprotein</keyword>